<evidence type="ECO:0000313" key="2">
    <source>
        <dbReference type="EMBL" id="KAJ7204451.1"/>
    </source>
</evidence>
<evidence type="ECO:0000313" key="3">
    <source>
        <dbReference type="Proteomes" id="UP001219525"/>
    </source>
</evidence>
<protein>
    <submittedName>
        <fullName evidence="2">Uncharacterized protein</fullName>
    </submittedName>
</protein>
<dbReference type="EMBL" id="JARJCW010000047">
    <property type="protein sequence ID" value="KAJ7204451.1"/>
    <property type="molecule type" value="Genomic_DNA"/>
</dbReference>
<sequence>MHRGRDRSVSQSAKARRRSEERASRARDAAAYMPPSSIASTSATSPRSPSRSHSPLPLTISDQVHIAYAADDIHLAKVLLLRLQGIEVTSDSDPRIATVKDEDFDACFIPFGGLDDGRGGLSNFTSTVIAPKSSAVTPAVQRAANLEDKESLWETEARRFTEERIKWECVRRHQSGQQRAMALEQERVRPIKQNEAAARRRMKPTARTLSFALVPAVPQPPPKFKYDFPFASRRVAPSPSSPEPRLSYVKKPEPRDKFQEEYWQPNRVTFQQVLTSMKGDLFPVLPDDRAFPSSAKSRRQVALFEALLAAGISLPPSEKGKERAIPIRCTGCSSRARLPLSPSTSSSSSSGFHRAGSWLSFGGSSRSSTASTSTTASSWASTGIVLDPSPQPKSQRFSASASVGTWLAGARRTTSPSPVSSTRMHVHATQCRCRDSARHPAPKHPLLVALPPPPRVPPHMRDNGNMQGALPFTLGRLATLARNLQAAYVRAVLVGYGGVSPAWDEPEDKQDGHGDKNVCVQERTKDNRRSMPALARIPVPRSPVPRTSTLQLRPPGMRASFAEVRRFLPSPMQAHSSSNIPPDSPSTDDGHPSASDDELLPSACLSQLAPRAPQGVVAPRTNLPTHLPYERVFAPPTPLTRTPWATLARIAATERGGDADWSPPDWCCGPDADSENVLQAEDRAAPWTQAPMLRKRAVTNSAFFRIKALHNAIDTLVYGGGLPMQPRRPREAVVVRGVDTIAGSRLRFVYAREVMVS</sequence>
<feature type="compositionally biased region" description="Polar residues" evidence="1">
    <location>
        <begin position="573"/>
        <end position="587"/>
    </location>
</feature>
<feature type="compositionally biased region" description="Basic and acidic residues" evidence="1">
    <location>
        <begin position="18"/>
        <end position="28"/>
    </location>
</feature>
<feature type="region of interest" description="Disordered" evidence="1">
    <location>
        <begin position="572"/>
        <end position="598"/>
    </location>
</feature>
<dbReference type="Proteomes" id="UP001219525">
    <property type="component" value="Unassembled WGS sequence"/>
</dbReference>
<gene>
    <name evidence="2" type="ORF">GGX14DRAFT_460458</name>
</gene>
<feature type="region of interest" description="Disordered" evidence="1">
    <location>
        <begin position="503"/>
        <end position="528"/>
    </location>
</feature>
<keyword evidence="3" id="KW-1185">Reference proteome</keyword>
<dbReference type="AlphaFoldDB" id="A0AAD6VAQ1"/>
<feature type="compositionally biased region" description="Basic and acidic residues" evidence="1">
    <location>
        <begin position="509"/>
        <end position="528"/>
    </location>
</feature>
<feature type="region of interest" description="Disordered" evidence="1">
    <location>
        <begin position="1"/>
        <end position="56"/>
    </location>
</feature>
<feature type="compositionally biased region" description="Low complexity" evidence="1">
    <location>
        <begin position="29"/>
        <end position="56"/>
    </location>
</feature>
<reference evidence="2" key="1">
    <citation type="submission" date="2023-03" db="EMBL/GenBank/DDBJ databases">
        <title>Massive genome expansion in bonnet fungi (Mycena s.s.) driven by repeated elements and novel gene families across ecological guilds.</title>
        <authorList>
            <consortium name="Lawrence Berkeley National Laboratory"/>
            <person name="Harder C.B."/>
            <person name="Miyauchi S."/>
            <person name="Viragh M."/>
            <person name="Kuo A."/>
            <person name="Thoen E."/>
            <person name="Andreopoulos B."/>
            <person name="Lu D."/>
            <person name="Skrede I."/>
            <person name="Drula E."/>
            <person name="Henrissat B."/>
            <person name="Morin E."/>
            <person name="Kohler A."/>
            <person name="Barry K."/>
            <person name="LaButti K."/>
            <person name="Morin E."/>
            <person name="Salamov A."/>
            <person name="Lipzen A."/>
            <person name="Mereny Z."/>
            <person name="Hegedus B."/>
            <person name="Baldrian P."/>
            <person name="Stursova M."/>
            <person name="Weitz H."/>
            <person name="Taylor A."/>
            <person name="Grigoriev I.V."/>
            <person name="Nagy L.G."/>
            <person name="Martin F."/>
            <person name="Kauserud H."/>
        </authorList>
    </citation>
    <scope>NUCLEOTIDE SEQUENCE</scope>
    <source>
        <strain evidence="2">9144</strain>
    </source>
</reference>
<organism evidence="2 3">
    <name type="scientific">Mycena pura</name>
    <dbReference type="NCBI Taxonomy" id="153505"/>
    <lineage>
        <taxon>Eukaryota</taxon>
        <taxon>Fungi</taxon>
        <taxon>Dikarya</taxon>
        <taxon>Basidiomycota</taxon>
        <taxon>Agaricomycotina</taxon>
        <taxon>Agaricomycetes</taxon>
        <taxon>Agaricomycetidae</taxon>
        <taxon>Agaricales</taxon>
        <taxon>Marasmiineae</taxon>
        <taxon>Mycenaceae</taxon>
        <taxon>Mycena</taxon>
    </lineage>
</organism>
<evidence type="ECO:0000256" key="1">
    <source>
        <dbReference type="SAM" id="MobiDB-lite"/>
    </source>
</evidence>
<proteinExistence type="predicted"/>
<comment type="caution">
    <text evidence="2">The sequence shown here is derived from an EMBL/GenBank/DDBJ whole genome shotgun (WGS) entry which is preliminary data.</text>
</comment>
<accession>A0AAD6VAQ1</accession>
<name>A0AAD6VAQ1_9AGAR</name>